<dbReference type="InterPro" id="IPR050198">
    <property type="entry name" value="Non-receptor_tyrosine_kinases"/>
</dbReference>
<keyword evidence="3 9" id="KW-0418">Kinase</keyword>
<dbReference type="STRING" id="6280.A0A0N4T484"/>
<evidence type="ECO:0000259" key="10">
    <source>
        <dbReference type="PROSITE" id="PS50001"/>
    </source>
</evidence>
<dbReference type="SMART" id="SM00219">
    <property type="entry name" value="TyrKc"/>
    <property type="match status" value="1"/>
</dbReference>
<evidence type="ECO:0000256" key="6">
    <source>
        <dbReference type="ARBA" id="ARBA00051245"/>
    </source>
</evidence>
<dbReference type="Gene3D" id="1.10.510.10">
    <property type="entry name" value="Transferase(Phosphotransferase) domain 1"/>
    <property type="match status" value="1"/>
</dbReference>
<evidence type="ECO:0000313" key="14">
    <source>
        <dbReference type="WBParaSite" id="BPAG_0000301401-mRNA-1"/>
    </source>
</evidence>
<evidence type="ECO:0000256" key="4">
    <source>
        <dbReference type="ARBA" id="ARBA00022840"/>
    </source>
</evidence>
<keyword evidence="1 9" id="KW-0808">Transferase</keyword>
<accession>A0A0N4T484</accession>
<dbReference type="AlphaFoldDB" id="A0A0N4T484"/>
<dbReference type="SUPFAM" id="SSF56112">
    <property type="entry name" value="Protein kinase-like (PK-like)"/>
    <property type="match status" value="1"/>
</dbReference>
<evidence type="ECO:0000256" key="9">
    <source>
        <dbReference type="RuleBase" id="RU362096"/>
    </source>
</evidence>
<evidence type="ECO:0000256" key="7">
    <source>
        <dbReference type="PROSITE-ProRule" id="PRU00191"/>
    </source>
</evidence>
<dbReference type="WBParaSite" id="BPAG_0000301401-mRNA-1">
    <property type="protein sequence ID" value="BPAG_0000301401-mRNA-1"/>
    <property type="gene ID" value="BPAG_0000301401"/>
</dbReference>
<dbReference type="InterPro" id="IPR000719">
    <property type="entry name" value="Prot_kinase_dom"/>
</dbReference>
<comment type="similarity">
    <text evidence="9">Belongs to the protein kinase superfamily. Tyr protein kinase family.</text>
</comment>
<dbReference type="GO" id="GO:0004715">
    <property type="term" value="F:non-membrane spanning protein tyrosine kinase activity"/>
    <property type="evidence" value="ECO:0007669"/>
    <property type="project" value="UniProtKB-EC"/>
</dbReference>
<dbReference type="EMBL" id="UZAD01000638">
    <property type="protein sequence ID" value="VDN84170.1"/>
    <property type="molecule type" value="Genomic_DNA"/>
</dbReference>
<protein>
    <recommendedName>
        <fullName evidence="9">Tyrosine-protein kinase</fullName>
        <ecNumber evidence="9">2.7.10.2</ecNumber>
    </recommendedName>
</protein>
<dbReference type="InterPro" id="IPR036860">
    <property type="entry name" value="SH2_dom_sf"/>
</dbReference>
<dbReference type="Pfam" id="PF07714">
    <property type="entry name" value="PK_Tyr_Ser-Thr"/>
    <property type="match status" value="1"/>
</dbReference>
<evidence type="ECO:0000313" key="13">
    <source>
        <dbReference type="Proteomes" id="UP000278627"/>
    </source>
</evidence>
<evidence type="ECO:0000259" key="11">
    <source>
        <dbReference type="PROSITE" id="PS50011"/>
    </source>
</evidence>
<dbReference type="EC" id="2.7.10.2" evidence="9"/>
<dbReference type="InterPro" id="IPR011009">
    <property type="entry name" value="Kinase-like_dom_sf"/>
</dbReference>
<feature type="domain" description="Protein kinase" evidence="11">
    <location>
        <begin position="133"/>
        <end position="388"/>
    </location>
</feature>
<keyword evidence="2 8" id="KW-0547">Nucleotide-binding</keyword>
<dbReference type="Gene3D" id="3.30.505.10">
    <property type="entry name" value="SH2 domain"/>
    <property type="match status" value="1"/>
</dbReference>
<dbReference type="Proteomes" id="UP000278627">
    <property type="component" value="Unassembled WGS sequence"/>
</dbReference>
<keyword evidence="4 8" id="KW-0067">ATP-binding</keyword>
<dbReference type="PROSITE" id="PS00109">
    <property type="entry name" value="PROTEIN_KINASE_TYR"/>
    <property type="match status" value="1"/>
</dbReference>
<evidence type="ECO:0000256" key="8">
    <source>
        <dbReference type="PROSITE-ProRule" id="PRU10141"/>
    </source>
</evidence>
<keyword evidence="13" id="KW-1185">Reference proteome</keyword>
<dbReference type="CDD" id="cd10361">
    <property type="entry name" value="SH2_Fps_family"/>
    <property type="match status" value="1"/>
</dbReference>
<evidence type="ECO:0000313" key="12">
    <source>
        <dbReference type="EMBL" id="VDN84170.1"/>
    </source>
</evidence>
<evidence type="ECO:0000256" key="1">
    <source>
        <dbReference type="ARBA" id="ARBA00022679"/>
    </source>
</evidence>
<dbReference type="SMART" id="SM00252">
    <property type="entry name" value="SH2"/>
    <property type="match status" value="1"/>
</dbReference>
<dbReference type="PANTHER" id="PTHR24418">
    <property type="entry name" value="TYROSINE-PROTEIN KINASE"/>
    <property type="match status" value="1"/>
</dbReference>
<proteinExistence type="inferred from homology"/>
<comment type="catalytic activity">
    <reaction evidence="6 9">
        <text>L-tyrosyl-[protein] + ATP = O-phospho-L-tyrosyl-[protein] + ADP + H(+)</text>
        <dbReference type="Rhea" id="RHEA:10596"/>
        <dbReference type="Rhea" id="RHEA-COMP:10136"/>
        <dbReference type="Rhea" id="RHEA-COMP:20101"/>
        <dbReference type="ChEBI" id="CHEBI:15378"/>
        <dbReference type="ChEBI" id="CHEBI:30616"/>
        <dbReference type="ChEBI" id="CHEBI:46858"/>
        <dbReference type="ChEBI" id="CHEBI:61978"/>
        <dbReference type="ChEBI" id="CHEBI:456216"/>
        <dbReference type="EC" id="2.7.10.2"/>
    </reaction>
</comment>
<evidence type="ECO:0000256" key="2">
    <source>
        <dbReference type="ARBA" id="ARBA00022741"/>
    </source>
</evidence>
<dbReference type="CDD" id="cd00192">
    <property type="entry name" value="PTKc"/>
    <property type="match status" value="1"/>
</dbReference>
<dbReference type="InterPro" id="IPR008266">
    <property type="entry name" value="Tyr_kinase_AS"/>
</dbReference>
<reference evidence="12 13" key="2">
    <citation type="submission" date="2018-11" db="EMBL/GenBank/DDBJ databases">
        <authorList>
            <consortium name="Pathogen Informatics"/>
        </authorList>
    </citation>
    <scope>NUCLEOTIDE SEQUENCE [LARGE SCALE GENOMIC DNA]</scope>
</reference>
<reference evidence="14" key="1">
    <citation type="submission" date="2017-02" db="UniProtKB">
        <authorList>
            <consortium name="WormBaseParasite"/>
        </authorList>
    </citation>
    <scope>IDENTIFICATION</scope>
</reference>
<dbReference type="PROSITE" id="PS50011">
    <property type="entry name" value="PROTEIN_KINASE_DOM"/>
    <property type="match status" value="1"/>
</dbReference>
<dbReference type="PRINTS" id="PR00109">
    <property type="entry name" value="TYRKINASE"/>
</dbReference>
<organism evidence="14">
    <name type="scientific">Brugia pahangi</name>
    <name type="common">Filarial nematode worm</name>
    <dbReference type="NCBI Taxonomy" id="6280"/>
    <lineage>
        <taxon>Eukaryota</taxon>
        <taxon>Metazoa</taxon>
        <taxon>Ecdysozoa</taxon>
        <taxon>Nematoda</taxon>
        <taxon>Chromadorea</taxon>
        <taxon>Rhabditida</taxon>
        <taxon>Spirurina</taxon>
        <taxon>Spiruromorpha</taxon>
        <taxon>Filarioidea</taxon>
        <taxon>Onchocercidae</taxon>
        <taxon>Brugia</taxon>
    </lineage>
</organism>
<feature type="domain" description="SH2" evidence="10">
    <location>
        <begin position="28"/>
        <end position="121"/>
    </location>
</feature>
<name>A0A0N4T484_BRUPA</name>
<dbReference type="Pfam" id="PF00017">
    <property type="entry name" value="SH2"/>
    <property type="match status" value="1"/>
</dbReference>
<evidence type="ECO:0000256" key="3">
    <source>
        <dbReference type="ARBA" id="ARBA00022777"/>
    </source>
</evidence>
<dbReference type="PROSITE" id="PS00107">
    <property type="entry name" value="PROTEIN_KINASE_ATP"/>
    <property type="match status" value="1"/>
</dbReference>
<gene>
    <name evidence="12" type="ORF">BPAG_LOCUS2984</name>
</gene>
<dbReference type="InterPro" id="IPR020635">
    <property type="entry name" value="Tyr_kinase_cat_dom"/>
</dbReference>
<dbReference type="InterPro" id="IPR017441">
    <property type="entry name" value="Protein_kinase_ATP_BS"/>
</dbReference>
<dbReference type="InterPro" id="IPR000980">
    <property type="entry name" value="SH2"/>
</dbReference>
<sequence>MPIRRINQTQNLRMPKESGIYDHADMDCWHGMIPDEDTAMLLKNSGDFLMRAVEHDRGYKITLSIRWGNEVVNSEIVPGIQGGYKFQGKHFCQTKDLIDSYQVTKRPLTVNSTLVTLEIPIRRQHWELQHKMIRLSKKIGSGSFGTVYKGALTIGIKKSITVAVKKLTEITAEASNALWREARVMRMYDHPNVVKYYGVANDYTPYYLVMEFVSGGAVDEYLCKKGKKIAAKARVKILQEAAIGLEYLHRQKCLHRDIACRNLLIGDTIKVADFGMTRHTKIYKIDPNKPLNLRWLAPEAYDKGIVNKATDVYAYGVTMYECFTVPYCIPYKEWEADEVYNKVVIGGYRLKPPKMMPEVLGDLMKECIGPEKNRPTFKEIIIVLTSYLEDKL</sequence>
<dbReference type="GO" id="GO:0005524">
    <property type="term" value="F:ATP binding"/>
    <property type="evidence" value="ECO:0007669"/>
    <property type="project" value="UniProtKB-UniRule"/>
</dbReference>
<keyword evidence="7" id="KW-0727">SH2 domain</keyword>
<feature type="binding site" evidence="8">
    <location>
        <position position="166"/>
    </location>
    <ligand>
        <name>ATP</name>
        <dbReference type="ChEBI" id="CHEBI:30616"/>
    </ligand>
</feature>
<keyword evidence="5 9" id="KW-0829">Tyrosine-protein kinase</keyword>
<dbReference type="InterPro" id="IPR001245">
    <property type="entry name" value="Ser-Thr/Tyr_kinase_cat_dom"/>
</dbReference>
<dbReference type="SUPFAM" id="SSF55550">
    <property type="entry name" value="SH2 domain"/>
    <property type="match status" value="1"/>
</dbReference>
<dbReference type="InterPro" id="IPR035849">
    <property type="entry name" value="Fes/Fps/Fer_SH2"/>
</dbReference>
<dbReference type="PROSITE" id="PS50001">
    <property type="entry name" value="SH2"/>
    <property type="match status" value="1"/>
</dbReference>
<evidence type="ECO:0000256" key="5">
    <source>
        <dbReference type="ARBA" id="ARBA00023137"/>
    </source>
</evidence>